<dbReference type="FunFam" id="1.10.10.60:FF:000032">
    <property type="entry name" value="Zinc finger and SCAN domain-containing 20"/>
    <property type="match status" value="1"/>
</dbReference>
<dbReference type="AlphaFoldDB" id="A0A3Q7HJV1"/>
<dbReference type="Pfam" id="PF13837">
    <property type="entry name" value="Myb_DNA-bind_4"/>
    <property type="match status" value="1"/>
</dbReference>
<dbReference type="PANTHER" id="PTHR31896">
    <property type="entry name" value="FAMILY REGULATORY PROTEIN, PUTATIVE (AFU_ORTHOLOGUE AFUA_3G14730)-RELATED"/>
    <property type="match status" value="1"/>
</dbReference>
<dbReference type="CDD" id="cd12203">
    <property type="entry name" value="GT1"/>
    <property type="match status" value="1"/>
</dbReference>
<evidence type="ECO:0000259" key="3">
    <source>
        <dbReference type="PROSITE" id="PS50090"/>
    </source>
</evidence>
<feature type="compositionally biased region" description="Acidic residues" evidence="2">
    <location>
        <begin position="174"/>
        <end position="186"/>
    </location>
</feature>
<dbReference type="Gene3D" id="1.10.10.60">
    <property type="entry name" value="Homeodomain-like"/>
    <property type="match status" value="1"/>
</dbReference>
<dbReference type="PANTHER" id="PTHR31896:SF68">
    <property type="entry name" value="MYB-LIKE DOMAIN-CONTAINING PROTEIN"/>
    <property type="match status" value="1"/>
</dbReference>
<dbReference type="InterPro" id="IPR001005">
    <property type="entry name" value="SANT/Myb"/>
</dbReference>
<feature type="domain" description="Myb-like" evidence="3">
    <location>
        <begin position="45"/>
        <end position="111"/>
    </location>
</feature>
<evidence type="ECO:0000256" key="1">
    <source>
        <dbReference type="ARBA" id="ARBA00022679"/>
    </source>
</evidence>
<evidence type="ECO:0000313" key="4">
    <source>
        <dbReference type="EnsemblPlants" id="Solyc08g005890.3.1"/>
    </source>
</evidence>
<dbReference type="EnsemblPlants" id="Solyc08g005890.3.1">
    <property type="protein sequence ID" value="Solyc08g005890.3.1"/>
    <property type="gene ID" value="Solyc08g005890.3"/>
</dbReference>
<keyword evidence="1" id="KW-0808">Transferase</keyword>
<feature type="region of interest" description="Disordered" evidence="2">
    <location>
        <begin position="20"/>
        <end position="55"/>
    </location>
</feature>
<protein>
    <recommendedName>
        <fullName evidence="3">Myb-like domain-containing protein</fullName>
    </recommendedName>
</protein>
<dbReference type="FunCoup" id="A0A3Q7HJV1">
    <property type="interactions" value="187"/>
</dbReference>
<dbReference type="SMART" id="SM00717">
    <property type="entry name" value="SANT"/>
    <property type="match status" value="1"/>
</dbReference>
<name>A0A3Q7HJV1_SOLLC</name>
<dbReference type="Pfam" id="PF02458">
    <property type="entry name" value="Transferase"/>
    <property type="match status" value="1"/>
</dbReference>
<dbReference type="PaxDb" id="4081-Solyc08g005890.2.1"/>
<keyword evidence="5" id="KW-1185">Reference proteome</keyword>
<dbReference type="GO" id="GO:0005737">
    <property type="term" value="C:cytoplasm"/>
    <property type="evidence" value="ECO:0000318"/>
    <property type="project" value="GO_Central"/>
</dbReference>
<dbReference type="GO" id="GO:0016747">
    <property type="term" value="F:acyltransferase activity, transferring groups other than amino-acyl groups"/>
    <property type="evidence" value="ECO:0000318"/>
    <property type="project" value="GO_Central"/>
</dbReference>
<sequence length="684" mass="78206">MFGGSNEKLGPFTQRLMLPQHPLHLLPGAGGSSGSGLGGDDEFPKRDERVPPWSTQETRDFIAIRGELEMEFSSAKRSNLKSLWEIVAARINERGYRRSAEQCKSKWKTLINRYKGKETSDPDNGGQFPYFDELHALFSSNMNNVHRVPIESEAGSQQARKRPRGTSRDRSSEEISEDEEGYACESDEVKLGRSNVAPKKKPEKEKRPRTSNAEKASRQASFGSSINNNTGRAVDNIQEMLKEFFQHQLRIEMQWRETTEKRAREREAFEQEWRSSMEKLERDRMMIEQASSNSQNVNLNIEITPWDLQFLLVDTIQKAGRFSIVKNSDDETISFFINCNNAGVEFIHANASKLSVSMIIDSTYVPNIIHSLFPLNNIRNFEGVTKPLFGVQITELVDGYFIGCTMNHTLGDGTCFWHFFNSWAEISRGRKIISRVPILERYFPEKIHVPIHFPMNLDDEKLFEKIEIPTLVKRVFHLSKENITRLKKKANDEMSINSISSLQAYLAHLWRCVTRCRKIDDREEVYIGILIGARSRLKPPLLEGYFGNAVHIKIVKTSARELLENGLGWVAMQINKMVVSQNSKEVIKMYKGWIENPIIFNKTRVFVDETRLSIGSSTRFNIYGNDFGWGKPIGVRSGMANKRDGGITLFQGANEGSVDIEVCMCPHTLQAMENDQEFMEMVTN</sequence>
<dbReference type="PROSITE" id="PS50090">
    <property type="entry name" value="MYB_LIKE"/>
    <property type="match status" value="1"/>
</dbReference>
<evidence type="ECO:0000313" key="5">
    <source>
        <dbReference type="Proteomes" id="UP000004994"/>
    </source>
</evidence>
<dbReference type="InterPro" id="IPR023213">
    <property type="entry name" value="CAT-like_dom_sf"/>
</dbReference>
<feature type="compositionally biased region" description="Gly residues" evidence="2">
    <location>
        <begin position="28"/>
        <end position="38"/>
    </location>
</feature>
<accession>A0A3Q7HJV1</accession>
<feature type="compositionally biased region" description="Polar residues" evidence="2">
    <location>
        <begin position="210"/>
        <end position="230"/>
    </location>
</feature>
<dbReference type="Gramene" id="Solyc08g005890.3.1">
    <property type="protein sequence ID" value="Solyc08g005890.3.1"/>
    <property type="gene ID" value="Solyc08g005890.3"/>
</dbReference>
<dbReference type="InParanoid" id="A0A3Q7HJV1"/>
<organism evidence="4">
    <name type="scientific">Solanum lycopersicum</name>
    <name type="common">Tomato</name>
    <name type="synonym">Lycopersicon esculentum</name>
    <dbReference type="NCBI Taxonomy" id="4081"/>
    <lineage>
        <taxon>Eukaryota</taxon>
        <taxon>Viridiplantae</taxon>
        <taxon>Streptophyta</taxon>
        <taxon>Embryophyta</taxon>
        <taxon>Tracheophyta</taxon>
        <taxon>Spermatophyta</taxon>
        <taxon>Magnoliopsida</taxon>
        <taxon>eudicotyledons</taxon>
        <taxon>Gunneridae</taxon>
        <taxon>Pentapetalae</taxon>
        <taxon>asterids</taxon>
        <taxon>lamiids</taxon>
        <taxon>Solanales</taxon>
        <taxon>Solanaceae</taxon>
        <taxon>Solanoideae</taxon>
        <taxon>Solaneae</taxon>
        <taxon>Solanum</taxon>
        <taxon>Solanum subgen. Lycopersicon</taxon>
    </lineage>
</organism>
<dbReference type="InterPro" id="IPR051283">
    <property type="entry name" value="Sec_Metabolite_Acyltrans"/>
</dbReference>
<dbReference type="STRING" id="4081.A0A3Q7HJV1"/>
<dbReference type="Gene3D" id="3.30.559.10">
    <property type="entry name" value="Chloramphenicol acetyltransferase-like domain"/>
    <property type="match status" value="2"/>
</dbReference>
<reference evidence="4" key="2">
    <citation type="submission" date="2019-01" db="UniProtKB">
        <authorList>
            <consortium name="EnsemblPlants"/>
        </authorList>
    </citation>
    <scope>IDENTIFICATION</scope>
    <source>
        <strain evidence="4">cv. Heinz 1706</strain>
    </source>
</reference>
<proteinExistence type="predicted"/>
<feature type="region of interest" description="Disordered" evidence="2">
    <location>
        <begin position="150"/>
        <end position="230"/>
    </location>
</feature>
<dbReference type="Proteomes" id="UP000004994">
    <property type="component" value="Chromosome 8"/>
</dbReference>
<evidence type="ECO:0000256" key="2">
    <source>
        <dbReference type="SAM" id="MobiDB-lite"/>
    </source>
</evidence>
<dbReference type="InterPro" id="IPR044822">
    <property type="entry name" value="Myb_DNA-bind_4"/>
</dbReference>
<reference evidence="4" key="1">
    <citation type="journal article" date="2012" name="Nature">
        <title>The tomato genome sequence provides insights into fleshy fruit evolution.</title>
        <authorList>
            <consortium name="Tomato Genome Consortium"/>
        </authorList>
    </citation>
    <scope>NUCLEOTIDE SEQUENCE [LARGE SCALE GENOMIC DNA]</scope>
    <source>
        <strain evidence="4">cv. Heinz 1706</strain>
    </source>
</reference>